<protein>
    <submittedName>
        <fullName evidence="1">Uncharacterized protein</fullName>
    </submittedName>
</protein>
<proteinExistence type="predicted"/>
<sequence>MRALYAKQQHPDIEEQGVYSSYEYFVNALCEFRRSLVQDVCWPLEDQQIQSYNGKTIFEIFPSHPIFGHPYFTTDEFLQFHVKMKKLYQDSQLREDQIFEEETFPDEVVLKRDVRNLDATMKKLITGDSLSILCTYTYCTLTAVSP</sequence>
<evidence type="ECO:0000313" key="1">
    <source>
        <dbReference type="EMBL" id="CAE0432291.1"/>
    </source>
</evidence>
<accession>A0A7S3LN10</accession>
<gene>
    <name evidence="1" type="ORF">ASTO00021_LOCUS2617</name>
</gene>
<dbReference type="GO" id="GO:0003677">
    <property type="term" value="F:DNA binding"/>
    <property type="evidence" value="ECO:0007669"/>
    <property type="project" value="InterPro"/>
</dbReference>
<organism evidence="1">
    <name type="scientific">Aplanochytrium stocchinoi</name>
    <dbReference type="NCBI Taxonomy" id="215587"/>
    <lineage>
        <taxon>Eukaryota</taxon>
        <taxon>Sar</taxon>
        <taxon>Stramenopiles</taxon>
        <taxon>Bigyra</taxon>
        <taxon>Labyrinthulomycetes</taxon>
        <taxon>Thraustochytrida</taxon>
        <taxon>Thraustochytriidae</taxon>
        <taxon>Aplanochytrium</taxon>
    </lineage>
</organism>
<name>A0A7S3LN10_9STRA</name>
<reference evidence="1" key="1">
    <citation type="submission" date="2021-01" db="EMBL/GenBank/DDBJ databases">
        <authorList>
            <person name="Corre E."/>
            <person name="Pelletier E."/>
            <person name="Niang G."/>
            <person name="Scheremetjew M."/>
            <person name="Finn R."/>
            <person name="Kale V."/>
            <person name="Holt S."/>
            <person name="Cochrane G."/>
            <person name="Meng A."/>
            <person name="Brown T."/>
            <person name="Cohen L."/>
        </authorList>
    </citation>
    <scope>NUCLEOTIDE SEQUENCE</scope>
    <source>
        <strain evidence="1">GSBS06</strain>
    </source>
</reference>
<dbReference type="EMBL" id="HBIN01003763">
    <property type="protein sequence ID" value="CAE0432291.1"/>
    <property type="molecule type" value="Transcribed_RNA"/>
</dbReference>
<dbReference type="InterPro" id="IPR038279">
    <property type="entry name" value="Ndc10_dom2_sf"/>
</dbReference>
<dbReference type="AlphaFoldDB" id="A0A7S3LN10"/>
<dbReference type="Gene3D" id="1.10.443.20">
    <property type="entry name" value="Centromere DNA-binding protein complex CBF3 subunit, domain 2"/>
    <property type="match status" value="1"/>
</dbReference>